<evidence type="ECO:0000313" key="1">
    <source>
        <dbReference type="EMBL" id="SGY25136.1"/>
    </source>
</evidence>
<protein>
    <submittedName>
        <fullName evidence="1">BQ5605_C018g08585 protein</fullName>
    </submittedName>
</protein>
<keyword evidence="2" id="KW-1185">Reference proteome</keyword>
<dbReference type="Proteomes" id="UP000249464">
    <property type="component" value="Unassembled WGS sequence"/>
</dbReference>
<dbReference type="EMBL" id="FQNC01000020">
    <property type="protein sequence ID" value="SGY25136.1"/>
    <property type="molecule type" value="Genomic_DNA"/>
</dbReference>
<reference evidence="1 2" key="1">
    <citation type="submission" date="2016-11" db="EMBL/GenBank/DDBJ databases">
        <authorList>
            <person name="Jaros S."/>
            <person name="Januszkiewicz K."/>
            <person name="Wedrychowicz H."/>
        </authorList>
    </citation>
    <scope>NUCLEOTIDE SEQUENCE [LARGE SCALE GENOMIC DNA]</scope>
</reference>
<dbReference type="AlphaFoldDB" id="A0A2X0NZT7"/>
<evidence type="ECO:0000313" key="2">
    <source>
        <dbReference type="Proteomes" id="UP000249464"/>
    </source>
</evidence>
<sequence>MYSWVHIGRDQKLRHNRQFGATELRLRDLVRQDGQHTYVNRLGSIWKDEVETGCIRDLCD</sequence>
<name>A0A2X0NZT7_9BASI</name>
<proteinExistence type="predicted"/>
<organism evidence="1 2">
    <name type="scientific">Microbotryum silenes-dioicae</name>
    <dbReference type="NCBI Taxonomy" id="796604"/>
    <lineage>
        <taxon>Eukaryota</taxon>
        <taxon>Fungi</taxon>
        <taxon>Dikarya</taxon>
        <taxon>Basidiomycota</taxon>
        <taxon>Pucciniomycotina</taxon>
        <taxon>Microbotryomycetes</taxon>
        <taxon>Microbotryales</taxon>
        <taxon>Microbotryaceae</taxon>
        <taxon>Microbotryum</taxon>
    </lineage>
</organism>
<accession>A0A2X0NZT7</accession>
<gene>
    <name evidence="1" type="primary">BQ5605_C018g08585</name>
    <name evidence="1" type="ORF">BQ5605_C018G08585</name>
</gene>